<accession>A0AA86TSF9</accession>
<dbReference type="PROSITE" id="PS51221">
    <property type="entry name" value="TTL"/>
    <property type="match status" value="1"/>
</dbReference>
<dbReference type="PANTHER" id="PTHR12241">
    <property type="entry name" value="TUBULIN POLYGLUTAMYLASE"/>
    <property type="match status" value="1"/>
</dbReference>
<protein>
    <recommendedName>
        <fullName evidence="4">Tubulin--tyrosine ligase-like protein 5</fullName>
    </recommendedName>
</protein>
<comment type="catalytic activity">
    <reaction evidence="5">
        <text>L-glutamyl-[protein] + L-glutamate + ATP = gamma-L-glutamyl-L-glutamyl-[protein] + ADP + phosphate + H(+)</text>
        <dbReference type="Rhea" id="RHEA:60144"/>
        <dbReference type="Rhea" id="RHEA-COMP:10208"/>
        <dbReference type="Rhea" id="RHEA-COMP:15517"/>
        <dbReference type="ChEBI" id="CHEBI:15378"/>
        <dbReference type="ChEBI" id="CHEBI:29973"/>
        <dbReference type="ChEBI" id="CHEBI:29985"/>
        <dbReference type="ChEBI" id="CHEBI:30616"/>
        <dbReference type="ChEBI" id="CHEBI:43474"/>
        <dbReference type="ChEBI" id="CHEBI:143622"/>
        <dbReference type="ChEBI" id="CHEBI:456216"/>
    </reaction>
    <physiologicalReaction direction="left-to-right" evidence="5">
        <dbReference type="Rhea" id="RHEA:60145"/>
    </physiologicalReaction>
</comment>
<dbReference type="GO" id="GO:0005524">
    <property type="term" value="F:ATP binding"/>
    <property type="evidence" value="ECO:0007669"/>
    <property type="project" value="UniProtKB-KW"/>
</dbReference>
<proteinExistence type="predicted"/>
<evidence type="ECO:0000256" key="1">
    <source>
        <dbReference type="ARBA" id="ARBA00022598"/>
    </source>
</evidence>
<organism evidence="6">
    <name type="scientific">Hexamita inflata</name>
    <dbReference type="NCBI Taxonomy" id="28002"/>
    <lineage>
        <taxon>Eukaryota</taxon>
        <taxon>Metamonada</taxon>
        <taxon>Diplomonadida</taxon>
        <taxon>Hexamitidae</taxon>
        <taxon>Hexamitinae</taxon>
        <taxon>Hexamita</taxon>
    </lineage>
</organism>
<dbReference type="GO" id="GO:0070740">
    <property type="term" value="F:tubulin-glutamic acid ligase activity"/>
    <property type="evidence" value="ECO:0007669"/>
    <property type="project" value="TreeGrafter"/>
</dbReference>
<keyword evidence="3" id="KW-0067">ATP-binding</keyword>
<evidence type="ECO:0000313" key="7">
    <source>
        <dbReference type="EMBL" id="CAL5972150.1"/>
    </source>
</evidence>
<keyword evidence="2" id="KW-0547">Nucleotide-binding</keyword>
<name>A0AA86TSF9_9EUKA</name>
<keyword evidence="8" id="KW-1185">Reference proteome</keyword>
<dbReference type="EMBL" id="CAXDID020000003">
    <property type="protein sequence ID" value="CAL5972150.1"/>
    <property type="molecule type" value="Genomic_DNA"/>
</dbReference>
<dbReference type="Pfam" id="PF03133">
    <property type="entry name" value="TTL"/>
    <property type="match status" value="1"/>
</dbReference>
<dbReference type="Gene3D" id="3.30.470.20">
    <property type="entry name" value="ATP-grasp fold, B domain"/>
    <property type="match status" value="1"/>
</dbReference>
<sequence length="425" mass="48184">MSLIFIISLQLKVKTNKNKMCMVDSLIPGSEQVVSFDHKGICKKSNHSITLTGAIAKVIPRIFTAAGINPIIMKEDNSASFDQHNNVILHYQSQAHESDFNFSVPISQIPGYSAFTTKNNLAKNLNNYERQTGVKISPKSYFLPEQYKQLQADSHQYSGYYIVKPSRSSRGRSIYLTKNVTELQYVSDSVVQEYLHNPLLINGYKFDLRVYVLITSTSPLLAYVYPEGLVRFASQKYSNPSEENKNDLKTHLTNFAINSENHQIAQLEGQLGKWKISEFVSYLNQNNKTFGLNNNAQTVIQNKINYCIQNALLACQNELSRFKQVQNAFGLYGADIIFDSELNAKLLEINLQPALGTSTPLDLDVKEKMLVEQFNLVGIRIPATKSNASKQKLNVENKFNLQMMDEESRIGKWIRVLPESDVKMK</sequence>
<dbReference type="InterPro" id="IPR004344">
    <property type="entry name" value="TTL/TTLL_fam"/>
</dbReference>
<dbReference type="AlphaFoldDB" id="A0AA86TSF9"/>
<keyword evidence="1 6" id="KW-0436">Ligase</keyword>
<evidence type="ECO:0000256" key="4">
    <source>
        <dbReference type="ARBA" id="ARBA00041448"/>
    </source>
</evidence>
<gene>
    <name evidence="6" type="ORF">HINF_LOCUS14849</name>
    <name evidence="7" type="ORF">HINF_LOCUS1761</name>
</gene>
<comment type="caution">
    <text evidence="6">The sequence shown here is derived from an EMBL/GenBank/DDBJ whole genome shotgun (WGS) entry which is preliminary data.</text>
</comment>
<dbReference type="EMBL" id="CATOUU010000380">
    <property type="protein sequence ID" value="CAI9927204.1"/>
    <property type="molecule type" value="Genomic_DNA"/>
</dbReference>
<evidence type="ECO:0000256" key="2">
    <source>
        <dbReference type="ARBA" id="ARBA00022741"/>
    </source>
</evidence>
<evidence type="ECO:0000256" key="3">
    <source>
        <dbReference type="ARBA" id="ARBA00022840"/>
    </source>
</evidence>
<dbReference type="Proteomes" id="UP001642409">
    <property type="component" value="Unassembled WGS sequence"/>
</dbReference>
<evidence type="ECO:0000256" key="5">
    <source>
        <dbReference type="ARBA" id="ARBA00049274"/>
    </source>
</evidence>
<dbReference type="SUPFAM" id="SSF56059">
    <property type="entry name" value="Glutathione synthetase ATP-binding domain-like"/>
    <property type="match status" value="1"/>
</dbReference>
<reference evidence="6" key="1">
    <citation type="submission" date="2023-06" db="EMBL/GenBank/DDBJ databases">
        <authorList>
            <person name="Kurt Z."/>
        </authorList>
    </citation>
    <scope>NUCLEOTIDE SEQUENCE</scope>
</reference>
<dbReference type="GO" id="GO:0000226">
    <property type="term" value="P:microtubule cytoskeleton organization"/>
    <property type="evidence" value="ECO:0007669"/>
    <property type="project" value="TreeGrafter"/>
</dbReference>
<evidence type="ECO:0000313" key="6">
    <source>
        <dbReference type="EMBL" id="CAI9927204.1"/>
    </source>
</evidence>
<dbReference type="GO" id="GO:0036064">
    <property type="term" value="C:ciliary basal body"/>
    <property type="evidence" value="ECO:0007669"/>
    <property type="project" value="TreeGrafter"/>
</dbReference>
<dbReference type="GO" id="GO:0015631">
    <property type="term" value="F:tubulin binding"/>
    <property type="evidence" value="ECO:0007669"/>
    <property type="project" value="TreeGrafter"/>
</dbReference>
<dbReference type="PANTHER" id="PTHR12241:SF145">
    <property type="entry name" value="TUBULIN POLYGLUTAMYLASE TTLL5"/>
    <property type="match status" value="1"/>
</dbReference>
<evidence type="ECO:0000313" key="8">
    <source>
        <dbReference type="Proteomes" id="UP001642409"/>
    </source>
</evidence>
<reference evidence="7 8" key="2">
    <citation type="submission" date="2024-07" db="EMBL/GenBank/DDBJ databases">
        <authorList>
            <person name="Akdeniz Z."/>
        </authorList>
    </citation>
    <scope>NUCLEOTIDE SEQUENCE [LARGE SCALE GENOMIC DNA]</scope>
</reference>